<keyword evidence="3" id="KW-0648">Protein biosynthesis</keyword>
<reference evidence="6 7" key="1">
    <citation type="submission" date="2024-01" db="EMBL/GenBank/DDBJ databases">
        <title>Niabella digestum sp. nov., isolated from waste digestion system.</title>
        <authorList>
            <person name="Zhang L."/>
        </authorList>
    </citation>
    <scope>NUCLEOTIDE SEQUENCE [LARGE SCALE GENOMIC DNA]</scope>
    <source>
        <strain evidence="6 7">A18</strain>
    </source>
</reference>
<keyword evidence="2" id="KW-0810">Translation regulation</keyword>
<dbReference type="InterPro" id="IPR001950">
    <property type="entry name" value="SUI1"/>
</dbReference>
<accession>A0ABU7RDI2</accession>
<sequence length="113" mass="12440">MSKKKSNGPFVYSTDPNFQFQDEHEEAETLPPSAQKLRIQLETKHRGGKTASVIKGFVGTQADLESLAKKLKSYCGTGGSAKDGEIIIQGDHRDKILQWLQQQGYTNTKKSGG</sequence>
<evidence type="ECO:0000313" key="6">
    <source>
        <dbReference type="EMBL" id="MEE6186036.1"/>
    </source>
</evidence>
<dbReference type="InterPro" id="IPR005872">
    <property type="entry name" value="SUI1_arc_bac"/>
</dbReference>
<dbReference type="InterPro" id="IPR036877">
    <property type="entry name" value="SUI1_dom_sf"/>
</dbReference>
<dbReference type="SUPFAM" id="SSF55159">
    <property type="entry name" value="eIF1-like"/>
    <property type="match status" value="1"/>
</dbReference>
<comment type="similarity">
    <text evidence="1">Belongs to the SUI1 family.</text>
</comment>
<dbReference type="Proteomes" id="UP001357452">
    <property type="component" value="Unassembled WGS sequence"/>
</dbReference>
<evidence type="ECO:0000256" key="4">
    <source>
        <dbReference type="SAM" id="MobiDB-lite"/>
    </source>
</evidence>
<evidence type="ECO:0000256" key="3">
    <source>
        <dbReference type="ARBA" id="ARBA00022917"/>
    </source>
</evidence>
<dbReference type="PROSITE" id="PS50296">
    <property type="entry name" value="SUI1"/>
    <property type="match status" value="1"/>
</dbReference>
<feature type="domain" description="SUI1" evidence="5">
    <location>
        <begin position="43"/>
        <end position="104"/>
    </location>
</feature>
<comment type="caution">
    <text evidence="6">The sequence shown here is derived from an EMBL/GenBank/DDBJ whole genome shotgun (WGS) entry which is preliminary data.</text>
</comment>
<dbReference type="Gene3D" id="3.30.780.10">
    <property type="entry name" value="SUI1-like domain"/>
    <property type="match status" value="1"/>
</dbReference>
<protein>
    <submittedName>
        <fullName evidence="6">Translation initiation factor</fullName>
    </submittedName>
</protein>
<dbReference type="RefSeq" id="WP_330973441.1">
    <property type="nucleotide sequence ID" value="NZ_JAZGLY010000001.1"/>
</dbReference>
<evidence type="ECO:0000256" key="1">
    <source>
        <dbReference type="ARBA" id="ARBA00005422"/>
    </source>
</evidence>
<proteinExistence type="inferred from homology"/>
<dbReference type="InterPro" id="IPR050318">
    <property type="entry name" value="DENR/SUI1_TIF"/>
</dbReference>
<evidence type="ECO:0000259" key="5">
    <source>
        <dbReference type="PROSITE" id="PS50296"/>
    </source>
</evidence>
<gene>
    <name evidence="6" type="ORF">V2H41_01995</name>
</gene>
<dbReference type="PIRSF" id="PIRSF037511">
    <property type="entry name" value="Transl_init_SUI1_pro"/>
    <property type="match status" value="1"/>
</dbReference>
<dbReference type="PANTHER" id="PTHR12789">
    <property type="entry name" value="DENSITY-REGULATED PROTEIN HOMOLOG"/>
    <property type="match status" value="1"/>
</dbReference>
<name>A0ABU7RDI2_9BACT</name>
<dbReference type="EMBL" id="JAZGLY010000001">
    <property type="protein sequence ID" value="MEE6186036.1"/>
    <property type="molecule type" value="Genomic_DNA"/>
</dbReference>
<organism evidence="6 7">
    <name type="scientific">Niabella digestorum</name>
    <dbReference type="NCBI Taxonomy" id="3117701"/>
    <lineage>
        <taxon>Bacteria</taxon>
        <taxon>Pseudomonadati</taxon>
        <taxon>Bacteroidota</taxon>
        <taxon>Chitinophagia</taxon>
        <taxon>Chitinophagales</taxon>
        <taxon>Chitinophagaceae</taxon>
        <taxon>Niabella</taxon>
    </lineage>
</organism>
<dbReference type="CDD" id="cd11567">
    <property type="entry name" value="YciH_like"/>
    <property type="match status" value="1"/>
</dbReference>
<dbReference type="GO" id="GO:0003743">
    <property type="term" value="F:translation initiation factor activity"/>
    <property type="evidence" value="ECO:0007669"/>
    <property type="project" value="UniProtKB-KW"/>
</dbReference>
<dbReference type="Pfam" id="PF01253">
    <property type="entry name" value="SUI1"/>
    <property type="match status" value="1"/>
</dbReference>
<feature type="region of interest" description="Disordered" evidence="4">
    <location>
        <begin position="1"/>
        <end position="33"/>
    </location>
</feature>
<dbReference type="PANTHER" id="PTHR12789:SF0">
    <property type="entry name" value="DENSITY-REGULATED PROTEIN"/>
    <property type="match status" value="1"/>
</dbReference>
<keyword evidence="7" id="KW-1185">Reference proteome</keyword>
<keyword evidence="6" id="KW-0396">Initiation factor</keyword>
<evidence type="ECO:0000256" key="2">
    <source>
        <dbReference type="ARBA" id="ARBA00022845"/>
    </source>
</evidence>
<evidence type="ECO:0000313" key="7">
    <source>
        <dbReference type="Proteomes" id="UP001357452"/>
    </source>
</evidence>